<evidence type="ECO:0000313" key="2">
    <source>
        <dbReference type="EMBL" id="KAG2482803.1"/>
    </source>
</evidence>
<dbReference type="Proteomes" id="UP000612055">
    <property type="component" value="Unassembled WGS sequence"/>
</dbReference>
<proteinExistence type="predicted"/>
<protein>
    <submittedName>
        <fullName evidence="2">Uncharacterized protein</fullName>
    </submittedName>
</protein>
<comment type="caution">
    <text evidence="2">The sequence shown here is derived from an EMBL/GenBank/DDBJ whole genome shotgun (WGS) entry which is preliminary data.</text>
</comment>
<gene>
    <name evidence="2" type="ORF">HYH03_018293</name>
</gene>
<feature type="compositionally biased region" description="Polar residues" evidence="1">
    <location>
        <begin position="533"/>
        <end position="545"/>
    </location>
</feature>
<feature type="compositionally biased region" description="Acidic residues" evidence="1">
    <location>
        <begin position="206"/>
        <end position="229"/>
    </location>
</feature>
<feature type="compositionally biased region" description="Gly residues" evidence="1">
    <location>
        <begin position="182"/>
        <end position="191"/>
    </location>
</feature>
<feature type="region of interest" description="Disordered" evidence="1">
    <location>
        <begin position="654"/>
        <end position="773"/>
    </location>
</feature>
<feature type="compositionally biased region" description="Polar residues" evidence="1">
    <location>
        <begin position="75"/>
        <end position="90"/>
    </location>
</feature>
<accession>A0A836BPP3</accession>
<feature type="region of interest" description="Disordered" evidence="1">
    <location>
        <begin position="569"/>
        <end position="618"/>
    </location>
</feature>
<feature type="compositionally biased region" description="Low complexity" evidence="1">
    <location>
        <begin position="289"/>
        <end position="307"/>
    </location>
</feature>
<evidence type="ECO:0000256" key="1">
    <source>
        <dbReference type="SAM" id="MobiDB-lite"/>
    </source>
</evidence>
<dbReference type="OrthoDB" id="549074at2759"/>
<feature type="compositionally biased region" description="Gly residues" evidence="1">
    <location>
        <begin position="234"/>
        <end position="256"/>
    </location>
</feature>
<feature type="region of interest" description="Disordered" evidence="1">
    <location>
        <begin position="103"/>
        <end position="389"/>
    </location>
</feature>
<feature type="region of interest" description="Disordered" evidence="1">
    <location>
        <begin position="900"/>
        <end position="1016"/>
    </location>
</feature>
<feature type="region of interest" description="Disordered" evidence="1">
    <location>
        <begin position="456"/>
        <end position="548"/>
    </location>
</feature>
<dbReference type="EMBL" id="JAEHOE010000201">
    <property type="protein sequence ID" value="KAG2482803.1"/>
    <property type="molecule type" value="Genomic_DNA"/>
</dbReference>
<organism evidence="2 3">
    <name type="scientific">Edaphochlamys debaryana</name>
    <dbReference type="NCBI Taxonomy" id="47281"/>
    <lineage>
        <taxon>Eukaryota</taxon>
        <taxon>Viridiplantae</taxon>
        <taxon>Chlorophyta</taxon>
        <taxon>core chlorophytes</taxon>
        <taxon>Chlorophyceae</taxon>
        <taxon>CS clade</taxon>
        <taxon>Chlamydomonadales</taxon>
        <taxon>Chlamydomonadales incertae sedis</taxon>
        <taxon>Edaphochlamys</taxon>
    </lineage>
</organism>
<evidence type="ECO:0000313" key="3">
    <source>
        <dbReference type="Proteomes" id="UP000612055"/>
    </source>
</evidence>
<feature type="compositionally biased region" description="Low complexity" evidence="1">
    <location>
        <begin position="478"/>
        <end position="498"/>
    </location>
</feature>
<keyword evidence="3" id="KW-1185">Reference proteome</keyword>
<feature type="region of interest" description="Disordered" evidence="1">
    <location>
        <begin position="71"/>
        <end position="90"/>
    </location>
</feature>
<feature type="compositionally biased region" description="Low complexity" evidence="1">
    <location>
        <begin position="971"/>
        <end position="1016"/>
    </location>
</feature>
<name>A0A836BPP3_9CHLO</name>
<feature type="compositionally biased region" description="Low complexity" evidence="1">
    <location>
        <begin position="713"/>
        <end position="746"/>
    </location>
</feature>
<feature type="compositionally biased region" description="Polar residues" evidence="1">
    <location>
        <begin position="461"/>
        <end position="477"/>
    </location>
</feature>
<reference evidence="2" key="1">
    <citation type="journal article" date="2020" name="bioRxiv">
        <title>Comparative genomics of Chlamydomonas.</title>
        <authorList>
            <person name="Craig R.J."/>
            <person name="Hasan A.R."/>
            <person name="Ness R.W."/>
            <person name="Keightley P.D."/>
        </authorList>
    </citation>
    <scope>NUCLEOTIDE SEQUENCE</scope>
    <source>
        <strain evidence="2">CCAP 11/70</strain>
    </source>
</reference>
<feature type="compositionally biased region" description="Gly residues" evidence="1">
    <location>
        <begin position="598"/>
        <end position="612"/>
    </location>
</feature>
<sequence length="1016" mass="100238">MAEDAGSPGPGPPGGKGRPAPKPVPGAAKKTSASGGRAAEARPPSAGLTAWDGEANMSADLLSYLGKPEADIAASSASSLPRQHGSMTGDGNLTQALLLARQAAATEAGVSADGAVRGPLSSAPGDAGPRPETRGSAGNGLASSPSGSGPRPFAESLGSGFDADDLIGGEEPSRTGDRGGDGPRPGAGAGLGPSKSGASELRGLLSDDDEDDGEGDEDFQDLMTADEDALFGNSGSGAKAGRGSGANSGGRPGGGGRDSDADGLGVGPMPPAAIRSGSRGALAPTLSGRLLSQASSRSFSGRGQRSGSAGGLGPGPDTTSSSCAGGQAPEPPLPPLESATSMPSPSPSGAPTPVPPGPAGPGPRQSEQAGSAPGAPLLPHQTAQSPQLQMYHQQHYSHLVQNQHVLLHQGTGPHHPQLPTATLGDGLRYVAPSRRAYTPGRTSRSPVRGSGYFLMSMPSGRASTPPASVSRSGSQNWPASSAALAAGGAATPPRTSTPLRSSRDYTTHDGSLTPSGGPAAPPALHTHTHTHPQPFSATADGSTPSAGVADNAFDAAAFAASLHHHGGLSPRHPVGGGFNTWSVSGHTGPHPGGHPSPGIGGGGPLSASGGSGSSPHAPFAPFGRSFPAASVHHSAAGPVYRSMPIAQVLGSQSEEVGTSYSPGWLSGRAGRSPPRQPSIRSSGGPPSPGAAGSSSSGGGGGAHLGYMRDRHSSANASLNSASSIWSRPTTSPSRSRSQSQRTISASEPPQSHAPPRPVSTSHSPKRPSAGAAGLTAAVAAAPPPPPPPHAQAAPHVIGGVVMSAGPHSDGSPEAPVVRGPLVAALPHYKKPAIRHCGFMHPTPGGSSTAAAAAAVAVAAGGGLYGSPFSGARQKSIDERMKAALLSKVLNTGGPVRERQMQLQERQQHMLQQSQPLPEPSQAPAAGAAAGAAAVPHAPSSQRPPLHRPGSLPHLPPSQAAGDHPPAETQHRAPAAQPHPPYGSSSPPHAVPHAGRSGLAGAAQAGLPPVGQELEGH</sequence>
<feature type="compositionally biased region" description="Low complexity" evidence="1">
    <location>
        <begin position="670"/>
        <end position="694"/>
    </location>
</feature>
<feature type="compositionally biased region" description="Basic and acidic residues" evidence="1">
    <location>
        <begin position="171"/>
        <end position="181"/>
    </location>
</feature>
<dbReference type="AlphaFoldDB" id="A0A836BPP3"/>
<feature type="compositionally biased region" description="Low complexity" evidence="1">
    <location>
        <begin position="900"/>
        <end position="938"/>
    </location>
</feature>
<feature type="compositionally biased region" description="Pro residues" evidence="1">
    <location>
        <begin position="344"/>
        <end position="361"/>
    </location>
</feature>
<feature type="region of interest" description="Disordered" evidence="1">
    <location>
        <begin position="1"/>
        <end position="51"/>
    </location>
</feature>